<name>A0A815EKN5_9BILA</name>
<dbReference type="Proteomes" id="UP000663836">
    <property type="component" value="Unassembled WGS sequence"/>
</dbReference>
<reference evidence="1" key="1">
    <citation type="submission" date="2021-02" db="EMBL/GenBank/DDBJ databases">
        <authorList>
            <person name="Nowell W R."/>
        </authorList>
    </citation>
    <scope>NUCLEOTIDE SEQUENCE</scope>
</reference>
<dbReference type="EMBL" id="CAJOBD010003536">
    <property type="protein sequence ID" value="CAF3953760.1"/>
    <property type="molecule type" value="Genomic_DNA"/>
</dbReference>
<gene>
    <name evidence="2" type="ORF">JBS370_LOCUS23684</name>
    <name evidence="1" type="ORF">ZHD862_LOCUS28503</name>
</gene>
<comment type="caution">
    <text evidence="1">The sequence shown here is derived from an EMBL/GenBank/DDBJ whole genome shotgun (WGS) entry which is preliminary data.</text>
</comment>
<evidence type="ECO:0000313" key="2">
    <source>
        <dbReference type="EMBL" id="CAF3953760.1"/>
    </source>
</evidence>
<proteinExistence type="predicted"/>
<evidence type="ECO:0000313" key="3">
    <source>
        <dbReference type="Proteomes" id="UP000663864"/>
    </source>
</evidence>
<organism evidence="1 3">
    <name type="scientific">Rotaria sordida</name>
    <dbReference type="NCBI Taxonomy" id="392033"/>
    <lineage>
        <taxon>Eukaryota</taxon>
        <taxon>Metazoa</taxon>
        <taxon>Spiralia</taxon>
        <taxon>Gnathifera</taxon>
        <taxon>Rotifera</taxon>
        <taxon>Eurotatoria</taxon>
        <taxon>Bdelloidea</taxon>
        <taxon>Philodinida</taxon>
        <taxon>Philodinidae</taxon>
        <taxon>Rotaria</taxon>
    </lineage>
</organism>
<dbReference type="Proteomes" id="UP000663864">
    <property type="component" value="Unassembled WGS sequence"/>
</dbReference>
<sequence>MDRIDMNKFEQKIALNESLVEKSQLITCIEDFSNEIFDYFNGYKIVEKFSNLNFQFDKLLHSSLLLIKTHFF</sequence>
<dbReference type="AlphaFoldDB" id="A0A815EKN5"/>
<protein>
    <submittedName>
        <fullName evidence="1">Uncharacterized protein</fullName>
    </submittedName>
</protein>
<dbReference type="EMBL" id="CAJNOT010002384">
    <property type="protein sequence ID" value="CAF1311308.1"/>
    <property type="molecule type" value="Genomic_DNA"/>
</dbReference>
<evidence type="ECO:0000313" key="1">
    <source>
        <dbReference type="EMBL" id="CAF1311308.1"/>
    </source>
</evidence>
<accession>A0A815EKN5</accession>